<dbReference type="AlphaFoldDB" id="A0AAW2GQC1"/>
<protein>
    <submittedName>
        <fullName evidence="1">Uncharacterized protein</fullName>
    </submittedName>
</protein>
<dbReference type="EMBL" id="JADYXP020000002">
    <property type="protein sequence ID" value="KAL0129455.1"/>
    <property type="molecule type" value="Genomic_DNA"/>
</dbReference>
<sequence length="147" mass="17282">MSIRIFYSAKYYCTDRGIFKPYAHIFHVQKYSIYSLTNINAICNLEEFYVAVKKLIKISLIYNLIPNREPETSIIFECKRSTKSLIKFVFRLAAMLFFCRHTKNNPTHLWPSFTRHEMTKKKESRSNAFAICNAADGIISSRQDAHR</sequence>
<name>A0AAW2GQC1_9HYME</name>
<comment type="caution">
    <text evidence="1">The sequence shown here is derived from an EMBL/GenBank/DDBJ whole genome shotgun (WGS) entry which is preliminary data.</text>
</comment>
<gene>
    <name evidence="1" type="ORF">PUN28_001618</name>
</gene>
<evidence type="ECO:0000313" key="1">
    <source>
        <dbReference type="EMBL" id="KAL0129455.1"/>
    </source>
</evidence>
<dbReference type="Proteomes" id="UP001430953">
    <property type="component" value="Unassembled WGS sequence"/>
</dbReference>
<proteinExistence type="predicted"/>
<reference evidence="1 2" key="1">
    <citation type="submission" date="2023-03" db="EMBL/GenBank/DDBJ databases">
        <title>High recombination rates correlate with genetic variation in Cardiocondyla obscurior ants.</title>
        <authorList>
            <person name="Errbii M."/>
        </authorList>
    </citation>
    <scope>NUCLEOTIDE SEQUENCE [LARGE SCALE GENOMIC DNA]</scope>
    <source>
        <strain evidence="1">Alpha-2009</strain>
        <tissue evidence="1">Whole body</tissue>
    </source>
</reference>
<organism evidence="1 2">
    <name type="scientific">Cardiocondyla obscurior</name>
    <dbReference type="NCBI Taxonomy" id="286306"/>
    <lineage>
        <taxon>Eukaryota</taxon>
        <taxon>Metazoa</taxon>
        <taxon>Ecdysozoa</taxon>
        <taxon>Arthropoda</taxon>
        <taxon>Hexapoda</taxon>
        <taxon>Insecta</taxon>
        <taxon>Pterygota</taxon>
        <taxon>Neoptera</taxon>
        <taxon>Endopterygota</taxon>
        <taxon>Hymenoptera</taxon>
        <taxon>Apocrita</taxon>
        <taxon>Aculeata</taxon>
        <taxon>Formicoidea</taxon>
        <taxon>Formicidae</taxon>
        <taxon>Myrmicinae</taxon>
        <taxon>Cardiocondyla</taxon>
    </lineage>
</organism>
<accession>A0AAW2GQC1</accession>
<evidence type="ECO:0000313" key="2">
    <source>
        <dbReference type="Proteomes" id="UP001430953"/>
    </source>
</evidence>
<keyword evidence="2" id="KW-1185">Reference proteome</keyword>